<accession>A0ABQ1QN16</accession>
<keyword evidence="2" id="KW-0805">Transcription regulation</keyword>
<dbReference type="EMBL" id="BMGI01000002">
    <property type="protein sequence ID" value="GGD33663.1"/>
    <property type="molecule type" value="Genomic_DNA"/>
</dbReference>
<evidence type="ECO:0000313" key="8">
    <source>
        <dbReference type="Proteomes" id="UP000617355"/>
    </source>
</evidence>
<keyword evidence="3" id="KW-0238">DNA-binding</keyword>
<dbReference type="InterPro" id="IPR013321">
    <property type="entry name" value="Arc_rbn_hlx_hlx"/>
</dbReference>
<evidence type="ECO:0000256" key="4">
    <source>
        <dbReference type="ARBA" id="ARBA00023163"/>
    </source>
</evidence>
<sequence length="157" mass="16642">MQRVTITLTDDIAEALDDFLAASGAANRSEAIRDLVRRGLAARADAPREAPCYGVVSCAVDQSMRNLAVRVPQSRLDRHDQTVAALSVPLDHSTSLEVAVMRGQVGDVSGFAEALFLERGVMHGALSLIPVSEGGPEHVHNAGEAHAHAHVKVESGF</sequence>
<dbReference type="InterPro" id="IPR014864">
    <property type="entry name" value="TF_NikR_Ni-bd_C"/>
</dbReference>
<comment type="caution">
    <text evidence="7">The sequence shown here is derived from an EMBL/GenBank/DDBJ whole genome shotgun (WGS) entry which is preliminary data.</text>
</comment>
<evidence type="ECO:0000256" key="1">
    <source>
        <dbReference type="ARBA" id="ARBA00008478"/>
    </source>
</evidence>
<feature type="domain" description="Ribbon-helix-helix protein CopG" evidence="5">
    <location>
        <begin position="3"/>
        <end position="41"/>
    </location>
</feature>
<evidence type="ECO:0000313" key="7">
    <source>
        <dbReference type="EMBL" id="GGD33663.1"/>
    </source>
</evidence>
<reference evidence="8" key="1">
    <citation type="journal article" date="2019" name="Int. J. Syst. Evol. Microbiol.">
        <title>The Global Catalogue of Microorganisms (GCM) 10K type strain sequencing project: providing services to taxonomists for standard genome sequencing and annotation.</title>
        <authorList>
            <consortium name="The Broad Institute Genomics Platform"/>
            <consortium name="The Broad Institute Genome Sequencing Center for Infectious Disease"/>
            <person name="Wu L."/>
            <person name="Ma J."/>
        </authorList>
    </citation>
    <scope>NUCLEOTIDE SEQUENCE [LARGE SCALE GENOMIC DNA]</scope>
    <source>
        <strain evidence="8">CGMCC 1.12922</strain>
    </source>
</reference>
<dbReference type="PANTHER" id="PTHR34719">
    <property type="entry name" value="NICKEL-RESPONSIVE REGULATOR"/>
    <property type="match status" value="1"/>
</dbReference>
<dbReference type="Gene3D" id="3.30.70.1150">
    <property type="entry name" value="ACT-like. Chain A, domain 2"/>
    <property type="match status" value="1"/>
</dbReference>
<dbReference type="Gene3D" id="1.10.1220.10">
    <property type="entry name" value="Met repressor-like"/>
    <property type="match status" value="1"/>
</dbReference>
<organism evidence="7 8">
    <name type="scientific">Sinisalibacter lacisalsi</name>
    <dbReference type="NCBI Taxonomy" id="1526570"/>
    <lineage>
        <taxon>Bacteria</taxon>
        <taxon>Pseudomonadati</taxon>
        <taxon>Pseudomonadota</taxon>
        <taxon>Alphaproteobacteria</taxon>
        <taxon>Rhodobacterales</taxon>
        <taxon>Roseobacteraceae</taxon>
        <taxon>Sinisalibacter</taxon>
    </lineage>
</organism>
<dbReference type="Pfam" id="PF08753">
    <property type="entry name" value="NikR_C"/>
    <property type="match status" value="1"/>
</dbReference>
<dbReference type="InterPro" id="IPR050192">
    <property type="entry name" value="CopG/NikR_regulator"/>
</dbReference>
<evidence type="ECO:0000256" key="2">
    <source>
        <dbReference type="ARBA" id="ARBA00023015"/>
    </source>
</evidence>
<name>A0ABQ1QN16_9RHOB</name>
<proteinExistence type="inferred from homology"/>
<dbReference type="InterPro" id="IPR045865">
    <property type="entry name" value="ACT-like_dom_sf"/>
</dbReference>
<dbReference type="NCBIfam" id="NF002815">
    <property type="entry name" value="PRK02967.1"/>
    <property type="match status" value="1"/>
</dbReference>
<protein>
    <submittedName>
        <fullName evidence="7">Nickel-responsive regulator</fullName>
    </submittedName>
</protein>
<evidence type="ECO:0000259" key="6">
    <source>
        <dbReference type="Pfam" id="PF08753"/>
    </source>
</evidence>
<gene>
    <name evidence="7" type="ORF">GCM10011358_17160</name>
</gene>
<dbReference type="SUPFAM" id="SSF47598">
    <property type="entry name" value="Ribbon-helix-helix"/>
    <property type="match status" value="1"/>
</dbReference>
<dbReference type="CDD" id="cd22231">
    <property type="entry name" value="RHH_NikR_HicB-like"/>
    <property type="match status" value="1"/>
</dbReference>
<keyword evidence="8" id="KW-1185">Reference proteome</keyword>
<dbReference type="InterPro" id="IPR010985">
    <property type="entry name" value="Ribbon_hlx_hlx"/>
</dbReference>
<feature type="domain" description="Transcription factor NikR nickel binding C-terminal" evidence="6">
    <location>
        <begin position="54"/>
        <end position="129"/>
    </location>
</feature>
<dbReference type="Proteomes" id="UP000617355">
    <property type="component" value="Unassembled WGS sequence"/>
</dbReference>
<evidence type="ECO:0000259" key="5">
    <source>
        <dbReference type="Pfam" id="PF01402"/>
    </source>
</evidence>
<dbReference type="Pfam" id="PF01402">
    <property type="entry name" value="RHH_1"/>
    <property type="match status" value="1"/>
</dbReference>
<dbReference type="InterPro" id="IPR027271">
    <property type="entry name" value="Acetolactate_synth/TF_NikR_C"/>
</dbReference>
<comment type="similarity">
    <text evidence="1">Belongs to the transcriptional regulatory CopG/NikR family.</text>
</comment>
<dbReference type="PANTHER" id="PTHR34719:SF2">
    <property type="entry name" value="NICKEL-RESPONSIVE REGULATOR"/>
    <property type="match status" value="1"/>
</dbReference>
<dbReference type="RefSeq" id="WP_188527216.1">
    <property type="nucleotide sequence ID" value="NZ_BMGI01000002.1"/>
</dbReference>
<evidence type="ECO:0000256" key="3">
    <source>
        <dbReference type="ARBA" id="ARBA00023125"/>
    </source>
</evidence>
<dbReference type="SUPFAM" id="SSF55021">
    <property type="entry name" value="ACT-like"/>
    <property type="match status" value="1"/>
</dbReference>
<keyword evidence="4" id="KW-0804">Transcription</keyword>
<dbReference type="InterPro" id="IPR002145">
    <property type="entry name" value="CopG"/>
</dbReference>